<organism evidence="5 6">
    <name type="scientific">Cryobacterium zongtaii</name>
    <dbReference type="NCBI Taxonomy" id="1259217"/>
    <lineage>
        <taxon>Bacteria</taxon>
        <taxon>Bacillati</taxon>
        <taxon>Actinomycetota</taxon>
        <taxon>Actinomycetes</taxon>
        <taxon>Micrococcales</taxon>
        <taxon>Microbacteriaceae</taxon>
        <taxon>Cryobacterium</taxon>
    </lineage>
</organism>
<dbReference type="CDD" id="cd06170">
    <property type="entry name" value="LuxR_C_like"/>
    <property type="match status" value="1"/>
</dbReference>
<evidence type="ECO:0000256" key="2">
    <source>
        <dbReference type="ARBA" id="ARBA00023125"/>
    </source>
</evidence>
<dbReference type="InterPro" id="IPR016032">
    <property type="entry name" value="Sig_transdc_resp-reg_C-effctor"/>
</dbReference>
<dbReference type="GO" id="GO:0006355">
    <property type="term" value="P:regulation of DNA-templated transcription"/>
    <property type="evidence" value="ECO:0007669"/>
    <property type="project" value="InterPro"/>
</dbReference>
<dbReference type="GO" id="GO:0003677">
    <property type="term" value="F:DNA binding"/>
    <property type="evidence" value="ECO:0007669"/>
    <property type="project" value="UniProtKB-KW"/>
</dbReference>
<evidence type="ECO:0000313" key="5">
    <source>
        <dbReference type="EMBL" id="POH66614.1"/>
    </source>
</evidence>
<keyword evidence="2" id="KW-0238">DNA-binding</keyword>
<protein>
    <recommendedName>
        <fullName evidence="4">HTH luxR-type domain-containing protein</fullName>
    </recommendedName>
</protein>
<dbReference type="Pfam" id="PF00196">
    <property type="entry name" value="GerE"/>
    <property type="match status" value="1"/>
</dbReference>
<evidence type="ECO:0000256" key="1">
    <source>
        <dbReference type="ARBA" id="ARBA00023015"/>
    </source>
</evidence>
<keyword evidence="6" id="KW-1185">Reference proteome</keyword>
<keyword evidence="3" id="KW-0804">Transcription</keyword>
<evidence type="ECO:0000259" key="4">
    <source>
        <dbReference type="PROSITE" id="PS50043"/>
    </source>
</evidence>
<feature type="domain" description="HTH luxR-type" evidence="4">
    <location>
        <begin position="456"/>
        <end position="521"/>
    </location>
</feature>
<keyword evidence="1" id="KW-0805">Transcription regulation</keyword>
<dbReference type="Gene3D" id="1.10.10.10">
    <property type="entry name" value="Winged helix-like DNA-binding domain superfamily/Winged helix DNA-binding domain"/>
    <property type="match status" value="1"/>
</dbReference>
<dbReference type="AlphaFoldDB" id="A0A2S3ZHK8"/>
<dbReference type="Proteomes" id="UP000237340">
    <property type="component" value="Unassembled WGS sequence"/>
</dbReference>
<proteinExistence type="predicted"/>
<sequence>MGDSSFEEELRAALSEQAWSAAIDSLATHWVALTQTNQALLLEVINALPAEVLADNPRLVAAKTYVNYLPVSGDRRPLRFQHRVAPVPRGLLDILVDLTSRSVSSRFQGNMAEAVALVREAHVMIADVSDEAIASIRPVLPDIRLQWAITLELGGELIDANRAYERTFDEALTFDNERIVTEAAGSLALNYALSGNRGVAEQWLSRQPGAGRETRVGPAEATAVDTVLTAGALARALLAVNDLRFEDAQEALDAAPSADIDRESWAFRLFVESALARASGQTQQQLARVGATLSTQPERLRSSGLNGWLSTMAVAELQLALGDIGSATQTMSQLDGVTLPAAIDPVRLVRAWAALRQGDARGALVLAAPGLSQTLISPRITVELLVLVAAAKLELGQIEEARGHFAAAIDLVASEKLGIVLLRLTASEQATLLSKHRPALEPRMLRELDSRTSAVTAPPAVHLSERERVVFRHLVQRRSVAAIAAAEHLSPNTIKTQLKSIYRKLDVNDRDGAIRVATTAPHLLA</sequence>
<gene>
    <name evidence="5" type="ORF">C3B61_08660</name>
</gene>
<dbReference type="PROSITE" id="PS50043">
    <property type="entry name" value="HTH_LUXR_2"/>
    <property type="match status" value="1"/>
</dbReference>
<dbReference type="EMBL" id="PPXD01000009">
    <property type="protein sequence ID" value="POH66614.1"/>
    <property type="molecule type" value="Genomic_DNA"/>
</dbReference>
<dbReference type="SUPFAM" id="SSF46894">
    <property type="entry name" value="C-terminal effector domain of the bipartite response regulators"/>
    <property type="match status" value="1"/>
</dbReference>
<dbReference type="PANTHER" id="PTHR44688">
    <property type="entry name" value="DNA-BINDING TRANSCRIPTIONAL ACTIVATOR DEVR_DOSR"/>
    <property type="match status" value="1"/>
</dbReference>
<name>A0A2S3ZHK8_9MICO</name>
<evidence type="ECO:0000313" key="6">
    <source>
        <dbReference type="Proteomes" id="UP000237340"/>
    </source>
</evidence>
<dbReference type="InterPro" id="IPR036388">
    <property type="entry name" value="WH-like_DNA-bd_sf"/>
</dbReference>
<dbReference type="SMART" id="SM00421">
    <property type="entry name" value="HTH_LUXR"/>
    <property type="match status" value="1"/>
</dbReference>
<dbReference type="InterPro" id="IPR000792">
    <property type="entry name" value="Tscrpt_reg_LuxR_C"/>
</dbReference>
<dbReference type="RefSeq" id="WP_103460247.1">
    <property type="nucleotide sequence ID" value="NZ_PPXD01000009.1"/>
</dbReference>
<comment type="caution">
    <text evidence="5">The sequence shown here is derived from an EMBL/GenBank/DDBJ whole genome shotgun (WGS) entry which is preliminary data.</text>
</comment>
<accession>A0A2S3ZHK8</accession>
<dbReference type="PANTHER" id="PTHR44688:SF16">
    <property type="entry name" value="DNA-BINDING TRANSCRIPTIONAL ACTIVATOR DEVR_DOSR"/>
    <property type="match status" value="1"/>
</dbReference>
<evidence type="ECO:0000256" key="3">
    <source>
        <dbReference type="ARBA" id="ARBA00023163"/>
    </source>
</evidence>
<reference evidence="5 6" key="1">
    <citation type="submission" date="2018-01" db="EMBL/GenBank/DDBJ databases">
        <title>Cryobacterium sp. nov., from glaciers in China.</title>
        <authorList>
            <person name="Liu Q."/>
            <person name="Xin Y.-H."/>
        </authorList>
    </citation>
    <scope>NUCLEOTIDE SEQUENCE [LARGE SCALE GENOMIC DNA]</scope>
    <source>
        <strain evidence="5 6">TMN-42</strain>
    </source>
</reference>